<dbReference type="PANTHER" id="PTHR33281:SF19">
    <property type="entry name" value="VOLTAGE-DEPENDENT ANION CHANNEL-FORMING PROTEIN YNEE"/>
    <property type="match status" value="1"/>
</dbReference>
<dbReference type="Pfam" id="PF25539">
    <property type="entry name" value="Bestrophin_2"/>
    <property type="match status" value="2"/>
</dbReference>
<organism evidence="10 11">
    <name type="scientific">Cronartium quercuum f. sp. fusiforme G11</name>
    <dbReference type="NCBI Taxonomy" id="708437"/>
    <lineage>
        <taxon>Eukaryota</taxon>
        <taxon>Fungi</taxon>
        <taxon>Dikarya</taxon>
        <taxon>Basidiomycota</taxon>
        <taxon>Pucciniomycotina</taxon>
        <taxon>Pucciniomycetes</taxon>
        <taxon>Pucciniales</taxon>
        <taxon>Coleosporiaceae</taxon>
        <taxon>Cronartium</taxon>
    </lineage>
</organism>
<evidence type="ECO:0000256" key="5">
    <source>
        <dbReference type="ARBA" id="ARBA00022989"/>
    </source>
</evidence>
<dbReference type="PANTHER" id="PTHR33281">
    <property type="entry name" value="UPF0187 PROTEIN YNEE"/>
    <property type="match status" value="1"/>
</dbReference>
<dbReference type="OrthoDB" id="1368at2759"/>
<keyword evidence="5 9" id="KW-1133">Transmembrane helix</keyword>
<evidence type="ECO:0000256" key="6">
    <source>
        <dbReference type="ARBA" id="ARBA00023065"/>
    </source>
</evidence>
<keyword evidence="3" id="KW-1003">Cell membrane</keyword>
<comment type="subcellular location">
    <subcellularLocation>
        <location evidence="1">Cell membrane</location>
        <topology evidence="1">Multi-pass membrane protein</topology>
    </subcellularLocation>
</comment>
<keyword evidence="7 9" id="KW-0472">Membrane</keyword>
<name>A0A9P6NL45_9BASI</name>
<evidence type="ECO:0000256" key="3">
    <source>
        <dbReference type="ARBA" id="ARBA00022475"/>
    </source>
</evidence>
<gene>
    <name evidence="10" type="ORF">CROQUDRAFT_657763</name>
</gene>
<keyword evidence="2" id="KW-0813">Transport</keyword>
<dbReference type="GO" id="GO:0005254">
    <property type="term" value="F:chloride channel activity"/>
    <property type="evidence" value="ECO:0007669"/>
    <property type="project" value="InterPro"/>
</dbReference>
<keyword evidence="11" id="KW-1185">Reference proteome</keyword>
<feature type="transmembrane region" description="Helical" evidence="9">
    <location>
        <begin position="422"/>
        <end position="441"/>
    </location>
</feature>
<dbReference type="GO" id="GO:0005886">
    <property type="term" value="C:plasma membrane"/>
    <property type="evidence" value="ECO:0007669"/>
    <property type="project" value="UniProtKB-SubCell"/>
</dbReference>
<comment type="caution">
    <text evidence="10">The sequence shown here is derived from an EMBL/GenBank/DDBJ whole genome shotgun (WGS) entry which is preliminary data.</text>
</comment>
<evidence type="ECO:0000313" key="10">
    <source>
        <dbReference type="EMBL" id="KAG0146134.1"/>
    </source>
</evidence>
<proteinExistence type="predicted"/>
<dbReference type="Proteomes" id="UP000886653">
    <property type="component" value="Unassembled WGS sequence"/>
</dbReference>
<evidence type="ECO:0000313" key="11">
    <source>
        <dbReference type="Proteomes" id="UP000886653"/>
    </source>
</evidence>
<feature type="region of interest" description="Disordered" evidence="8">
    <location>
        <begin position="232"/>
        <end position="281"/>
    </location>
</feature>
<evidence type="ECO:0000256" key="7">
    <source>
        <dbReference type="ARBA" id="ARBA00023136"/>
    </source>
</evidence>
<keyword evidence="6" id="KW-0406">Ion transport</keyword>
<feature type="transmembrane region" description="Helical" evidence="9">
    <location>
        <begin position="80"/>
        <end position="100"/>
    </location>
</feature>
<dbReference type="AlphaFoldDB" id="A0A9P6NL45"/>
<evidence type="ECO:0000256" key="2">
    <source>
        <dbReference type="ARBA" id="ARBA00022448"/>
    </source>
</evidence>
<evidence type="ECO:0000256" key="8">
    <source>
        <dbReference type="SAM" id="MobiDB-lite"/>
    </source>
</evidence>
<sequence length="539" mass="60342">MASVDQPPSSERPHTRSYSPSFFYRKEETERDQILVNPFRATSAVLFIKGITIWTIWPSILFFTGFATLIILIHKHVKNIALSPVILTVLGTVIGFVVSYRTSSAYERYNDGRKQWSSIILGGRTLARLIWLHCPNAARPVDAAHPPTDDERLNAIIEKKTIINLIEGFGVSLKHYLRGEHGIYYEDLYHLACFLPKYAFPAGHPLERPDLGFTTRPCAPTPSVADSLAEKANSGLRKSEEITTILPKNSHPTVSESQNDTKTTKADSQLPSDQQEIRQRKRHVTAPLNPFEPDQELLPAYNPPQLGFLEVLPFLSVIRSVLKGGMNAAGLRHRRNRKIHDDNVPLEIIWYIDSYIALLQQRKVLDVPTTNALLASILSLSDALTTLERILTTPIPFGYIVHLKLVIWGYLFFLPFQLVAPFGYITIPAVALVSIAFLGFLRVGEEIENPFGYDLNDLDMDHFCHQIIGPELSEITAWAPPDPTQFIFSSANIPLLAHRDVRSGAALAGSGISADELQSMLRTRRRRDGNLSTPSVTQV</sequence>
<dbReference type="EMBL" id="MU167265">
    <property type="protein sequence ID" value="KAG0146134.1"/>
    <property type="molecule type" value="Genomic_DNA"/>
</dbReference>
<keyword evidence="4 9" id="KW-0812">Transmembrane</keyword>
<evidence type="ECO:0000256" key="1">
    <source>
        <dbReference type="ARBA" id="ARBA00004651"/>
    </source>
</evidence>
<evidence type="ECO:0000256" key="4">
    <source>
        <dbReference type="ARBA" id="ARBA00022692"/>
    </source>
</evidence>
<feature type="transmembrane region" description="Helical" evidence="9">
    <location>
        <begin position="51"/>
        <end position="74"/>
    </location>
</feature>
<dbReference type="InterPro" id="IPR044669">
    <property type="entry name" value="YneE/VCCN1/2-like"/>
</dbReference>
<feature type="transmembrane region" description="Helical" evidence="9">
    <location>
        <begin position="397"/>
        <end position="416"/>
    </location>
</feature>
<feature type="compositionally biased region" description="Polar residues" evidence="8">
    <location>
        <begin position="246"/>
        <end position="274"/>
    </location>
</feature>
<reference evidence="10" key="1">
    <citation type="submission" date="2013-11" db="EMBL/GenBank/DDBJ databases">
        <title>Genome sequence of the fusiform rust pathogen reveals effectors for host alternation and coevolution with pine.</title>
        <authorList>
            <consortium name="DOE Joint Genome Institute"/>
            <person name="Smith K."/>
            <person name="Pendleton A."/>
            <person name="Kubisiak T."/>
            <person name="Anderson C."/>
            <person name="Salamov A."/>
            <person name="Aerts A."/>
            <person name="Riley R."/>
            <person name="Clum A."/>
            <person name="Lindquist E."/>
            <person name="Ence D."/>
            <person name="Campbell M."/>
            <person name="Kronenberg Z."/>
            <person name="Feau N."/>
            <person name="Dhillon B."/>
            <person name="Hamelin R."/>
            <person name="Burleigh J."/>
            <person name="Smith J."/>
            <person name="Yandell M."/>
            <person name="Nelson C."/>
            <person name="Grigoriev I."/>
            <person name="Davis J."/>
        </authorList>
    </citation>
    <scope>NUCLEOTIDE SEQUENCE</scope>
    <source>
        <strain evidence="10">G11</strain>
    </source>
</reference>
<accession>A0A9P6NL45</accession>
<protein>
    <submittedName>
        <fullName evidence="10">Uncharacterized protein</fullName>
    </submittedName>
</protein>
<evidence type="ECO:0000256" key="9">
    <source>
        <dbReference type="SAM" id="Phobius"/>
    </source>
</evidence>